<gene>
    <name evidence="2" type="ORF">D1866_08800</name>
    <name evidence="1" type="ORF">GFB69_00245</name>
</gene>
<dbReference type="RefSeq" id="WP_152941305.1">
    <property type="nucleotide sequence ID" value="NZ_CP045482.1"/>
</dbReference>
<sequence length="102" mass="11158">MNYSRIPGLLGVYKLQGGKFTKVEGEGINVDVEKLTNIVMENMRIGEEEAGKIGLGSLQGFAMILDDTGFAYINGVLVVVDAVKTNWDLVIKTLEGIMYEKS</sequence>
<dbReference type="Proteomes" id="UP000474054">
    <property type="component" value="Unassembled WGS sequence"/>
</dbReference>
<organism evidence="2 3">
    <name type="scientific">Acidianus ambivalens</name>
    <name type="common">Desulfurolobus ambivalens</name>
    <dbReference type="NCBI Taxonomy" id="2283"/>
    <lineage>
        <taxon>Archaea</taxon>
        <taxon>Thermoproteota</taxon>
        <taxon>Thermoprotei</taxon>
        <taxon>Sulfolobales</taxon>
        <taxon>Sulfolobaceae</taxon>
        <taxon>Acidianus</taxon>
    </lineage>
</organism>
<keyword evidence="3" id="KW-1185">Reference proteome</keyword>
<dbReference type="EMBL" id="WHYS01000001">
    <property type="protein sequence ID" value="MQL54250.1"/>
    <property type="molecule type" value="Genomic_DNA"/>
</dbReference>
<name>A0A650CYF9_ACIAM</name>
<dbReference type="Proteomes" id="UP000426328">
    <property type="component" value="Chromosome"/>
</dbReference>
<dbReference type="AlphaFoldDB" id="A0A650CYF9"/>
<evidence type="ECO:0000313" key="4">
    <source>
        <dbReference type="Proteomes" id="UP000474054"/>
    </source>
</evidence>
<dbReference type="GeneID" id="42779828"/>
<protein>
    <submittedName>
        <fullName evidence="2">Uncharacterized protein</fullName>
    </submittedName>
</protein>
<evidence type="ECO:0000313" key="1">
    <source>
        <dbReference type="EMBL" id="MQL54250.1"/>
    </source>
</evidence>
<dbReference type="KEGG" id="aamb:D1866_08800"/>
<reference evidence="1 4" key="1">
    <citation type="submission" date="2019-10" db="EMBL/GenBank/DDBJ databases">
        <title>Comparative genomics of sulfur disproportionating microorganisms.</title>
        <authorList>
            <person name="Ward L.M."/>
            <person name="Bertran E."/>
            <person name="Johnston D."/>
        </authorList>
    </citation>
    <scope>NUCLEOTIDE SEQUENCE [LARGE SCALE GENOMIC DNA]</scope>
    <source>
        <strain evidence="1 4">DSM 3772</strain>
    </source>
</reference>
<evidence type="ECO:0000313" key="2">
    <source>
        <dbReference type="EMBL" id="QGR22904.1"/>
    </source>
</evidence>
<accession>A0A650CYF9</accession>
<dbReference type="EMBL" id="CP045482">
    <property type="protein sequence ID" value="QGR22904.1"/>
    <property type="molecule type" value="Genomic_DNA"/>
</dbReference>
<proteinExistence type="predicted"/>
<reference evidence="2 3" key="2">
    <citation type="submission" date="2019-10" db="EMBL/GenBank/DDBJ databases">
        <title>Genome Sequences from Six Type Strain Members of the Archaeal Family Sulfolobaceae: Acidianus ambivalens, Acidianus infernus, Metallosphaera prunae, Stygiolobus azoricus, Sulfolobus metallicus, and Sulfurisphaera ohwakuensis.</title>
        <authorList>
            <person name="Counts J.A."/>
            <person name="Kelly R.M."/>
        </authorList>
    </citation>
    <scope>NUCLEOTIDE SEQUENCE [LARGE SCALE GENOMIC DNA]</scope>
    <source>
        <strain evidence="2 3">LEI 10</strain>
    </source>
</reference>
<evidence type="ECO:0000313" key="3">
    <source>
        <dbReference type="Proteomes" id="UP000426328"/>
    </source>
</evidence>